<dbReference type="PANTHER" id="PTHR43711">
    <property type="entry name" value="TWO-COMPONENT HISTIDINE KINASE"/>
    <property type="match status" value="1"/>
</dbReference>
<feature type="domain" description="Histidine kinase" evidence="6">
    <location>
        <begin position="516"/>
        <end position="709"/>
    </location>
</feature>
<name>A0A6B0T5I0_9EURY</name>
<dbReference type="Pfam" id="PF08448">
    <property type="entry name" value="PAS_4"/>
    <property type="match status" value="2"/>
</dbReference>
<keyword evidence="4" id="KW-0418">Kinase</keyword>
<dbReference type="GO" id="GO:0000155">
    <property type="term" value="F:phosphorelay sensor kinase activity"/>
    <property type="evidence" value="ECO:0007669"/>
    <property type="project" value="InterPro"/>
</dbReference>
<evidence type="ECO:0000313" key="8">
    <source>
        <dbReference type="EMBL" id="MXR50582.1"/>
    </source>
</evidence>
<proteinExistence type="predicted"/>
<dbReference type="EMBL" id="WUUT01000001">
    <property type="protein sequence ID" value="MXR50582.1"/>
    <property type="molecule type" value="Genomic_DNA"/>
</dbReference>
<dbReference type="Pfam" id="PF02518">
    <property type="entry name" value="HATPase_c"/>
    <property type="match status" value="1"/>
</dbReference>
<dbReference type="AlphaFoldDB" id="A0A6B0T5I0"/>
<comment type="caution">
    <text evidence="8">The sequence shown here is derived from an EMBL/GenBank/DDBJ whole genome shotgun (WGS) entry which is preliminary data.</text>
</comment>
<dbReference type="InterPro" id="IPR003594">
    <property type="entry name" value="HATPase_dom"/>
</dbReference>
<evidence type="ECO:0000256" key="2">
    <source>
        <dbReference type="ARBA" id="ARBA00012438"/>
    </source>
</evidence>
<evidence type="ECO:0000256" key="4">
    <source>
        <dbReference type="ARBA" id="ARBA00022777"/>
    </source>
</evidence>
<evidence type="ECO:0000256" key="1">
    <source>
        <dbReference type="ARBA" id="ARBA00000085"/>
    </source>
</evidence>
<dbReference type="Gene3D" id="1.10.287.130">
    <property type="match status" value="1"/>
</dbReference>
<dbReference type="SMART" id="SM00387">
    <property type="entry name" value="HATPase_c"/>
    <property type="match status" value="1"/>
</dbReference>
<dbReference type="OrthoDB" id="8127at2157"/>
<dbReference type="Gene3D" id="3.30.450.20">
    <property type="entry name" value="PAS domain"/>
    <property type="match status" value="2"/>
</dbReference>
<dbReference type="SUPFAM" id="SSF55874">
    <property type="entry name" value="ATPase domain of HSP90 chaperone/DNA topoisomerase II/histidine kinase"/>
    <property type="match status" value="1"/>
</dbReference>
<keyword evidence="9" id="KW-1185">Reference proteome</keyword>
<dbReference type="EC" id="2.7.13.3" evidence="2"/>
<dbReference type="Gene3D" id="3.30.450.40">
    <property type="match status" value="1"/>
</dbReference>
<dbReference type="InterPro" id="IPR036890">
    <property type="entry name" value="HATPase_C_sf"/>
</dbReference>
<feature type="domain" description="PAS" evidence="7">
    <location>
        <begin position="235"/>
        <end position="279"/>
    </location>
</feature>
<dbReference type="Gene3D" id="3.30.565.10">
    <property type="entry name" value="Histidine kinase-like ATPase, C-terminal domain"/>
    <property type="match status" value="1"/>
</dbReference>
<dbReference type="Pfam" id="PF13185">
    <property type="entry name" value="GAF_2"/>
    <property type="match status" value="1"/>
</dbReference>
<dbReference type="PANTHER" id="PTHR43711:SF1">
    <property type="entry name" value="HISTIDINE KINASE 1"/>
    <property type="match status" value="1"/>
</dbReference>
<keyword evidence="3" id="KW-0808">Transferase</keyword>
<dbReference type="PROSITE" id="PS50109">
    <property type="entry name" value="HIS_KIN"/>
    <property type="match status" value="1"/>
</dbReference>
<dbReference type="CDD" id="cd00130">
    <property type="entry name" value="PAS"/>
    <property type="match status" value="1"/>
</dbReference>
<evidence type="ECO:0000256" key="5">
    <source>
        <dbReference type="ARBA" id="ARBA00023012"/>
    </source>
</evidence>
<evidence type="ECO:0000259" key="6">
    <source>
        <dbReference type="PROSITE" id="PS50109"/>
    </source>
</evidence>
<dbReference type="InterPro" id="IPR003018">
    <property type="entry name" value="GAF"/>
</dbReference>
<dbReference type="CDD" id="cd00075">
    <property type="entry name" value="HATPase"/>
    <property type="match status" value="1"/>
</dbReference>
<dbReference type="InterPro" id="IPR005467">
    <property type="entry name" value="His_kinase_dom"/>
</dbReference>
<dbReference type="Proteomes" id="UP000466535">
    <property type="component" value="Unassembled WGS sequence"/>
</dbReference>
<dbReference type="SMART" id="SM00388">
    <property type="entry name" value="HisKA"/>
    <property type="match status" value="1"/>
</dbReference>
<evidence type="ECO:0000313" key="9">
    <source>
        <dbReference type="Proteomes" id="UP000466535"/>
    </source>
</evidence>
<dbReference type="CDD" id="cd00082">
    <property type="entry name" value="HisKA"/>
    <property type="match status" value="1"/>
</dbReference>
<dbReference type="InterPro" id="IPR036097">
    <property type="entry name" value="HisK_dim/P_sf"/>
</dbReference>
<reference evidence="8 9" key="1">
    <citation type="submission" date="2019-12" db="EMBL/GenBank/DDBJ databases">
        <title>Isolation and characterization of three novel carbon monoxide-oxidizing members of Halobacteria from salione crusts and soils.</title>
        <authorList>
            <person name="Myers M.R."/>
            <person name="King G.M."/>
        </authorList>
    </citation>
    <scope>NUCLEOTIDE SEQUENCE [LARGE SCALE GENOMIC DNA]</scope>
    <source>
        <strain evidence="8 9">WSH3</strain>
    </source>
</reference>
<dbReference type="InterPro" id="IPR029016">
    <property type="entry name" value="GAF-like_dom_sf"/>
</dbReference>
<organism evidence="8 9">
    <name type="scientific">Halovenus carboxidivorans</name>
    <dbReference type="NCBI Taxonomy" id="2692199"/>
    <lineage>
        <taxon>Archaea</taxon>
        <taxon>Methanobacteriati</taxon>
        <taxon>Methanobacteriota</taxon>
        <taxon>Stenosarchaea group</taxon>
        <taxon>Halobacteria</taxon>
        <taxon>Halobacteriales</taxon>
        <taxon>Haloarculaceae</taxon>
        <taxon>Halovenus</taxon>
    </lineage>
</organism>
<comment type="catalytic activity">
    <reaction evidence="1">
        <text>ATP + protein L-histidine = ADP + protein N-phospho-L-histidine.</text>
        <dbReference type="EC" id="2.7.13.3"/>
    </reaction>
</comment>
<dbReference type="InterPro" id="IPR050736">
    <property type="entry name" value="Sensor_HK_Regulatory"/>
</dbReference>
<dbReference type="NCBIfam" id="TIGR00229">
    <property type="entry name" value="sensory_box"/>
    <property type="match status" value="2"/>
</dbReference>
<dbReference type="InterPro" id="IPR013656">
    <property type="entry name" value="PAS_4"/>
</dbReference>
<dbReference type="SMART" id="SM00091">
    <property type="entry name" value="PAS"/>
    <property type="match status" value="2"/>
</dbReference>
<dbReference type="SUPFAM" id="SSF55785">
    <property type="entry name" value="PYP-like sensor domain (PAS domain)"/>
    <property type="match status" value="2"/>
</dbReference>
<dbReference type="InterPro" id="IPR003661">
    <property type="entry name" value="HisK_dim/P_dom"/>
</dbReference>
<sequence>MLEPLVLAYVGDGKRGLDIIRALDQRLHRPVHLLTTMPEATDSVVDSSFLDAVVCGLIESSDLQQVVDAVADENPDIPVFDLSGSIAAVPESVDLHQIYPGESRAEAADELVGAVLSGTGRDRKRVPRTLGQYVALDNSWVVTDWDPRLESWTGRSPDDAVGESLWELFPEWDGSDLHEVCRAVRENGDPTTTEIYHEPADAWLDLRVVALESGGIECFLRDISDYKQTEQFDGPTERFEDTLERITDAFFALDNEDRFVLLNSRAEEVLDVEESEVTGVRFWDAFPAAISTSFYSKFNEAMQSQEPTSFEEYYRPRDRWFEVNAYPSDDGLSVFLRDVTEQVQLQQKLESLHDVTRELIVAESDTDIAEGTVEATEEILDFQLAAVWRYNDATDKLDPLAWSEQIDDRVDEMSPLDRDSEFIWEVYETGESRQLGFVPATTSTSHHPGKVTSELLVPVGEYGVIGAYSDQRDAFDETDVELFRLLSSTVESAFARTLRERQLAQRNERLNDFASVVSHDLRNPLNIASAHAELARDAEDPQPHIEKIDTSLGRMEDLIEDLLARARGDQDLDREPVSLSTIAGEAWESVDTAEATLDIRGDGQFDADPDRLRQLFENLIRNSIDHGREDVTVRIGVTEDGFFVADDGPGVPPDDREEIFEQGVTRSEEGTGYGLAIVTDIVDGHGWSISVADSWANGARFEISGVRSLSDVAEAQTG</sequence>
<dbReference type="Pfam" id="PF00512">
    <property type="entry name" value="HisKA"/>
    <property type="match status" value="1"/>
</dbReference>
<protein>
    <recommendedName>
        <fullName evidence="2">histidine kinase</fullName>
        <ecNumber evidence="2">2.7.13.3</ecNumber>
    </recommendedName>
</protein>
<dbReference type="RefSeq" id="WP_159762699.1">
    <property type="nucleotide sequence ID" value="NZ_WUUT01000001.1"/>
</dbReference>
<dbReference type="InterPro" id="IPR035965">
    <property type="entry name" value="PAS-like_dom_sf"/>
</dbReference>
<keyword evidence="5" id="KW-0902">Two-component regulatory system</keyword>
<dbReference type="SUPFAM" id="SSF47384">
    <property type="entry name" value="Homodimeric domain of signal transducing histidine kinase"/>
    <property type="match status" value="1"/>
</dbReference>
<accession>A0A6B0T5I0</accession>
<dbReference type="PROSITE" id="PS50112">
    <property type="entry name" value="PAS"/>
    <property type="match status" value="1"/>
</dbReference>
<evidence type="ECO:0000259" key="7">
    <source>
        <dbReference type="PROSITE" id="PS50112"/>
    </source>
</evidence>
<gene>
    <name evidence="8" type="ORF">GRX03_03025</name>
</gene>
<dbReference type="SUPFAM" id="SSF55781">
    <property type="entry name" value="GAF domain-like"/>
    <property type="match status" value="1"/>
</dbReference>
<dbReference type="InterPro" id="IPR000014">
    <property type="entry name" value="PAS"/>
</dbReference>
<evidence type="ECO:0000256" key="3">
    <source>
        <dbReference type="ARBA" id="ARBA00022679"/>
    </source>
</evidence>